<sequence length="535" mass="57473">MNLVWDKFSGIRPRVDQRMLPDGNAQVADNVNTEHGGISPIEGTADILALAKTGVQTIYRFGQALASATQYWFCWTIAVDVVKGPIANDTAEFTAWTGDGVPKYTRNDIGTAGSDLPSASRPLAVPAPTMAPTLSAVGDPPVGAGSETREYIYTFKNEDRREGPPSLPATLDIVIGQGVQLDDLETAATNGAVLGTKCIYRAQAGVYIFVDEIPIAQTSYTDTIDAADLGDEVCPSINWDTPPDTMFALTAGPNGMMAAADGYDVLFCVPFYPQAWPGGYRQTVNFPVVGLGWFATTLVVLTTGQPFLMTGTDPANISVSPAKFFQPCVSKASIVATAGGDAVASGGDVVWASPEGLCSIGPAGEQVLTQGLFTTKQWEALHPETIIGCWHQGWYIGTYDPGSGRRAFRFSPTTQEWTDMPDTSFTAMYRDTVSDKLYVCVGDHIHEFRGGDPLAYTWHSQQVVTPLYGVAAGRVTGDYPVTFKLFADGTLMHTETVQSDEPFILPDRLARSWEIELSGTSRVLRAAVSDSIVDL</sequence>
<keyword evidence="2" id="KW-1185">Reference proteome</keyword>
<dbReference type="AlphaFoldDB" id="A0A225M8J8"/>
<proteinExistence type="predicted"/>
<accession>A0A225M8J8</accession>
<reference evidence="2" key="1">
    <citation type="submission" date="2017-06" db="EMBL/GenBank/DDBJ databases">
        <title>Herbaspirillum phytohormonus sp. nov., isolated from the root nodule of Robinia pseudoacacia in lead-zinc mine.</title>
        <authorList>
            <person name="Fan M."/>
            <person name="Lin Y."/>
        </authorList>
    </citation>
    <scope>NUCLEOTIDE SEQUENCE [LARGE SCALE GENOMIC DNA]</scope>
    <source>
        <strain evidence="2">SC-089</strain>
    </source>
</reference>
<comment type="caution">
    <text evidence="1">The sequence shown here is derived from an EMBL/GenBank/DDBJ whole genome shotgun (WGS) entry which is preliminary data.</text>
</comment>
<protein>
    <submittedName>
        <fullName evidence="1">Uncharacterized protein</fullName>
    </submittedName>
</protein>
<organism evidence="1 2">
    <name type="scientific">Candidimonas nitroreducens</name>
    <dbReference type="NCBI Taxonomy" id="683354"/>
    <lineage>
        <taxon>Bacteria</taxon>
        <taxon>Pseudomonadati</taxon>
        <taxon>Pseudomonadota</taxon>
        <taxon>Betaproteobacteria</taxon>
        <taxon>Burkholderiales</taxon>
        <taxon>Alcaligenaceae</taxon>
        <taxon>Candidimonas</taxon>
    </lineage>
</organism>
<dbReference type="EMBL" id="NJIH01000013">
    <property type="protein sequence ID" value="OWT55279.1"/>
    <property type="molecule type" value="Genomic_DNA"/>
</dbReference>
<dbReference type="RefSeq" id="WP_088605466.1">
    <property type="nucleotide sequence ID" value="NZ_NJIH01000013.1"/>
</dbReference>
<dbReference type="Proteomes" id="UP000214603">
    <property type="component" value="Unassembled WGS sequence"/>
</dbReference>
<name>A0A225M8J8_9BURK</name>
<evidence type="ECO:0000313" key="2">
    <source>
        <dbReference type="Proteomes" id="UP000214603"/>
    </source>
</evidence>
<evidence type="ECO:0000313" key="1">
    <source>
        <dbReference type="EMBL" id="OWT55279.1"/>
    </source>
</evidence>
<gene>
    <name evidence="1" type="ORF">CEY11_21455</name>
</gene>
<dbReference type="OrthoDB" id="8871616at2"/>